<dbReference type="KEGG" id="lfc:LFE_1588"/>
<dbReference type="Proteomes" id="UP000007382">
    <property type="component" value="Chromosome"/>
</dbReference>
<reference evidence="3" key="2">
    <citation type="submission" date="2012-03" db="EMBL/GenBank/DDBJ databases">
        <title>The complete genome sequence of the pioneer microbe on fresh volcanic deposit, Leptospirillum ferrooxidans strain C2-3.</title>
        <authorList>
            <person name="Fujimura R."/>
            <person name="Sato Y."/>
            <person name="Nishizawa T."/>
            <person name="Nanba K."/>
            <person name="Oshima K."/>
            <person name="Hattori M."/>
            <person name="Kamijo T."/>
            <person name="Ohta H."/>
        </authorList>
    </citation>
    <scope>NUCLEOTIDE SEQUENCE [LARGE SCALE GENOMIC DNA]</scope>
    <source>
        <strain evidence="3">C2-3</strain>
    </source>
</reference>
<dbReference type="OrthoDB" id="9789603at2"/>
<name>I0IPS1_LEPFC</name>
<feature type="domain" description="N-acetyltransferase" evidence="1">
    <location>
        <begin position="12"/>
        <end position="150"/>
    </location>
</feature>
<organism evidence="2 3">
    <name type="scientific">Leptospirillum ferrooxidans (strain C2-3)</name>
    <dbReference type="NCBI Taxonomy" id="1162668"/>
    <lineage>
        <taxon>Bacteria</taxon>
        <taxon>Pseudomonadati</taxon>
        <taxon>Nitrospirota</taxon>
        <taxon>Nitrospiria</taxon>
        <taxon>Nitrospirales</taxon>
        <taxon>Nitrospiraceae</taxon>
        <taxon>Leptospirillum</taxon>
    </lineage>
</organism>
<proteinExistence type="predicted"/>
<dbReference type="CDD" id="cd04301">
    <property type="entry name" value="NAT_SF"/>
    <property type="match status" value="1"/>
</dbReference>
<dbReference type="PROSITE" id="PS51186">
    <property type="entry name" value="GNAT"/>
    <property type="match status" value="1"/>
</dbReference>
<sequence length="150" mass="17370">MALNSQNMNDNTTIRMIPGEELFLIIPLLRVLNKTIPETLLRERLSEMVGQGYQCAGLYDEGRLIGICGLWILTKYYVGKHIEPDNVVILEEYRGRGFGKRLMAWVQEYGKSQGAIASELNCYMSNERGNAFWEREGYQKIAWHLQRPIR</sequence>
<dbReference type="InterPro" id="IPR000182">
    <property type="entry name" value="GNAT_dom"/>
</dbReference>
<protein>
    <submittedName>
        <fullName evidence="2">GCN5-related N-acetyltransferase</fullName>
    </submittedName>
</protein>
<keyword evidence="3" id="KW-1185">Reference proteome</keyword>
<dbReference type="Gene3D" id="3.40.630.30">
    <property type="match status" value="1"/>
</dbReference>
<dbReference type="STRING" id="1162668.LFE_1588"/>
<reference evidence="2 3" key="1">
    <citation type="journal article" date="2012" name="J. Bacteriol.">
        <title>Complete Genome Sequence of Leptospirillum ferrooxidans Strain C2-3, Isolated from a Fresh Volcanic Ash Deposit on the Island of Miyake, Japan.</title>
        <authorList>
            <person name="Fujimura R."/>
            <person name="Sato Y."/>
            <person name="Nishizawa T."/>
            <person name="Oshima K."/>
            <person name="Kim S.-W."/>
            <person name="Hattori M."/>
            <person name="Kamijo T."/>
            <person name="Ohta H."/>
        </authorList>
    </citation>
    <scope>NUCLEOTIDE SEQUENCE [LARGE SCALE GENOMIC DNA]</scope>
    <source>
        <strain evidence="2 3">C2-3</strain>
    </source>
</reference>
<evidence type="ECO:0000259" key="1">
    <source>
        <dbReference type="PROSITE" id="PS51186"/>
    </source>
</evidence>
<gene>
    <name evidence="2" type="ordered locus">LFE_1588</name>
</gene>
<dbReference type="GO" id="GO:0016747">
    <property type="term" value="F:acyltransferase activity, transferring groups other than amino-acyl groups"/>
    <property type="evidence" value="ECO:0007669"/>
    <property type="project" value="InterPro"/>
</dbReference>
<dbReference type="Pfam" id="PF00583">
    <property type="entry name" value="Acetyltransf_1"/>
    <property type="match status" value="1"/>
</dbReference>
<dbReference type="eggNOG" id="COG0456">
    <property type="taxonomic scope" value="Bacteria"/>
</dbReference>
<dbReference type="SUPFAM" id="SSF55729">
    <property type="entry name" value="Acyl-CoA N-acyltransferases (Nat)"/>
    <property type="match status" value="1"/>
</dbReference>
<dbReference type="HOGENOM" id="CLU_013985_34_2_0"/>
<evidence type="ECO:0000313" key="2">
    <source>
        <dbReference type="EMBL" id="BAM07270.1"/>
    </source>
</evidence>
<dbReference type="RefSeq" id="WP_014449755.1">
    <property type="nucleotide sequence ID" value="NC_017094.1"/>
</dbReference>
<evidence type="ECO:0000313" key="3">
    <source>
        <dbReference type="Proteomes" id="UP000007382"/>
    </source>
</evidence>
<dbReference type="EMBL" id="AP012342">
    <property type="protein sequence ID" value="BAM07270.1"/>
    <property type="molecule type" value="Genomic_DNA"/>
</dbReference>
<dbReference type="InterPro" id="IPR016181">
    <property type="entry name" value="Acyl_CoA_acyltransferase"/>
</dbReference>
<dbReference type="AlphaFoldDB" id="I0IPS1"/>
<accession>I0IPS1</accession>
<keyword evidence="2" id="KW-0808">Transferase</keyword>
<dbReference type="PATRIC" id="fig|1162668.3.peg.1891"/>